<dbReference type="EMBL" id="PDUG01000005">
    <property type="protein sequence ID" value="PIC23177.1"/>
    <property type="molecule type" value="Genomic_DNA"/>
</dbReference>
<organism evidence="1 2">
    <name type="scientific">Caenorhabditis nigoni</name>
    <dbReference type="NCBI Taxonomy" id="1611254"/>
    <lineage>
        <taxon>Eukaryota</taxon>
        <taxon>Metazoa</taxon>
        <taxon>Ecdysozoa</taxon>
        <taxon>Nematoda</taxon>
        <taxon>Chromadorea</taxon>
        <taxon>Rhabditida</taxon>
        <taxon>Rhabditina</taxon>
        <taxon>Rhabditomorpha</taxon>
        <taxon>Rhabditoidea</taxon>
        <taxon>Rhabditidae</taxon>
        <taxon>Peloderinae</taxon>
        <taxon>Caenorhabditis</taxon>
    </lineage>
</organism>
<accession>A0A2G5T7F0</accession>
<evidence type="ECO:0000313" key="1">
    <source>
        <dbReference type="EMBL" id="PIC23177.1"/>
    </source>
</evidence>
<protein>
    <submittedName>
        <fullName evidence="1">Uncharacterized protein</fullName>
    </submittedName>
</protein>
<dbReference type="AlphaFoldDB" id="A0A2G5T7F0"/>
<dbReference type="STRING" id="1611254.A0A2G5T7F0"/>
<name>A0A2G5T7F0_9PELO</name>
<sequence>MIVYLLHNHEMDIGDDGGKMGGALMHSKPWILMSQLMENAKEAYDRVETKYLDELEKTAKKRNQTVTPKNINFHISNWLTVAK</sequence>
<evidence type="ECO:0000313" key="2">
    <source>
        <dbReference type="Proteomes" id="UP000230233"/>
    </source>
</evidence>
<proteinExistence type="predicted"/>
<dbReference type="OrthoDB" id="10354443at2759"/>
<dbReference type="Proteomes" id="UP000230233">
    <property type="component" value="Chromosome V"/>
</dbReference>
<gene>
    <name evidence="1" type="primary">Cnig_chr_V.g16965</name>
    <name evidence="1" type="ORF">B9Z55_016965</name>
</gene>
<comment type="caution">
    <text evidence="1">The sequence shown here is derived from an EMBL/GenBank/DDBJ whole genome shotgun (WGS) entry which is preliminary data.</text>
</comment>
<keyword evidence="2" id="KW-1185">Reference proteome</keyword>
<reference evidence="2" key="1">
    <citation type="submission" date="2017-10" db="EMBL/GenBank/DDBJ databases">
        <title>Rapid genome shrinkage in a self-fertile nematode reveals novel sperm competition proteins.</title>
        <authorList>
            <person name="Yin D."/>
            <person name="Schwarz E.M."/>
            <person name="Thomas C.G."/>
            <person name="Felde R.L."/>
            <person name="Korf I.F."/>
            <person name="Cutter A.D."/>
            <person name="Schartner C.M."/>
            <person name="Ralston E.J."/>
            <person name="Meyer B.J."/>
            <person name="Haag E.S."/>
        </authorList>
    </citation>
    <scope>NUCLEOTIDE SEQUENCE [LARGE SCALE GENOMIC DNA]</scope>
    <source>
        <strain evidence="2">JU1422</strain>
    </source>
</reference>